<dbReference type="EMBL" id="MU157943">
    <property type="protein sequence ID" value="KAF9522495.1"/>
    <property type="molecule type" value="Genomic_DNA"/>
</dbReference>
<evidence type="ECO:0000313" key="2">
    <source>
        <dbReference type="Proteomes" id="UP000807306"/>
    </source>
</evidence>
<dbReference type="AlphaFoldDB" id="A0A9P6E4T0"/>
<dbReference type="GO" id="GO:0000772">
    <property type="term" value="F:mating pheromone activity"/>
    <property type="evidence" value="ECO:0007669"/>
    <property type="project" value="InterPro"/>
</dbReference>
<reference evidence="1" key="1">
    <citation type="submission" date="2020-11" db="EMBL/GenBank/DDBJ databases">
        <authorList>
            <consortium name="DOE Joint Genome Institute"/>
            <person name="Ahrendt S."/>
            <person name="Riley R."/>
            <person name="Andreopoulos W."/>
            <person name="Labutti K."/>
            <person name="Pangilinan J."/>
            <person name="Ruiz-Duenas F.J."/>
            <person name="Barrasa J.M."/>
            <person name="Sanchez-Garcia M."/>
            <person name="Camarero S."/>
            <person name="Miyauchi S."/>
            <person name="Serrano A."/>
            <person name="Linde D."/>
            <person name="Babiker R."/>
            <person name="Drula E."/>
            <person name="Ayuso-Fernandez I."/>
            <person name="Pacheco R."/>
            <person name="Padilla G."/>
            <person name="Ferreira P."/>
            <person name="Barriuso J."/>
            <person name="Kellner H."/>
            <person name="Castanera R."/>
            <person name="Alfaro M."/>
            <person name="Ramirez L."/>
            <person name="Pisabarro A.G."/>
            <person name="Kuo A."/>
            <person name="Tritt A."/>
            <person name="Lipzen A."/>
            <person name="He G."/>
            <person name="Yan M."/>
            <person name="Ng V."/>
            <person name="Cullen D."/>
            <person name="Martin F."/>
            <person name="Rosso M.-N."/>
            <person name="Henrissat B."/>
            <person name="Hibbett D."/>
            <person name="Martinez A.T."/>
            <person name="Grigoriev I.V."/>
        </authorList>
    </citation>
    <scope>NUCLEOTIDE SEQUENCE</scope>
    <source>
        <strain evidence="1">CBS 506.95</strain>
    </source>
</reference>
<keyword evidence="2" id="KW-1185">Reference proteome</keyword>
<dbReference type="GO" id="GO:0016020">
    <property type="term" value="C:membrane"/>
    <property type="evidence" value="ECO:0007669"/>
    <property type="project" value="InterPro"/>
</dbReference>
<dbReference type="InterPro" id="IPR012597">
    <property type="entry name" value="Pheromone"/>
</dbReference>
<organism evidence="1 2">
    <name type="scientific">Crepidotus variabilis</name>
    <dbReference type="NCBI Taxonomy" id="179855"/>
    <lineage>
        <taxon>Eukaryota</taxon>
        <taxon>Fungi</taxon>
        <taxon>Dikarya</taxon>
        <taxon>Basidiomycota</taxon>
        <taxon>Agaricomycotina</taxon>
        <taxon>Agaricomycetes</taxon>
        <taxon>Agaricomycetidae</taxon>
        <taxon>Agaricales</taxon>
        <taxon>Agaricineae</taxon>
        <taxon>Crepidotaceae</taxon>
        <taxon>Crepidotus</taxon>
    </lineage>
</organism>
<dbReference type="Proteomes" id="UP000807306">
    <property type="component" value="Unassembled WGS sequence"/>
</dbReference>
<gene>
    <name evidence="1" type="ORF">CPB83DRAFT_864347</name>
</gene>
<evidence type="ECO:0008006" key="3">
    <source>
        <dbReference type="Google" id="ProtNLM"/>
    </source>
</evidence>
<evidence type="ECO:0000313" key="1">
    <source>
        <dbReference type="EMBL" id="KAF9522495.1"/>
    </source>
</evidence>
<sequence>MDSFESLITLLAGLTDEQTVGSAMTHHASENSNLLPISAVSISHLDEDPILADFETRGGGATWYCVIA</sequence>
<accession>A0A9P6E4T0</accession>
<name>A0A9P6E4T0_9AGAR</name>
<proteinExistence type="predicted"/>
<protein>
    <recommendedName>
        <fullName evidence="3">Pheromone</fullName>
    </recommendedName>
</protein>
<dbReference type="Pfam" id="PF08015">
    <property type="entry name" value="Pheromone"/>
    <property type="match status" value="1"/>
</dbReference>
<comment type="caution">
    <text evidence="1">The sequence shown here is derived from an EMBL/GenBank/DDBJ whole genome shotgun (WGS) entry which is preliminary data.</text>
</comment>